<evidence type="ECO:0000313" key="2">
    <source>
        <dbReference type="EMBL" id="EPC52408.1"/>
    </source>
</evidence>
<dbReference type="Proteomes" id="UP000014316">
    <property type="component" value="Unassembled WGS sequence"/>
</dbReference>
<dbReference type="EMBL" id="ANJW01000625">
    <property type="protein sequence ID" value="EPC52408.1"/>
    <property type="molecule type" value="Genomic_DNA"/>
</dbReference>
<feature type="transmembrane region" description="Helical" evidence="1">
    <location>
        <begin position="12"/>
        <end position="31"/>
    </location>
</feature>
<accession>A0A829GGP1</accession>
<comment type="caution">
    <text evidence="2">The sequence shown here is derived from an EMBL/GenBank/DDBJ whole genome shotgun (WGS) entry which is preliminary data.</text>
</comment>
<keyword evidence="1" id="KW-0472">Membrane</keyword>
<organism evidence="2 3">
    <name type="scientific">Lacticaseibacillus paracasei subsp. paracasei Lpp123</name>
    <dbReference type="NCBI Taxonomy" id="1256201"/>
    <lineage>
        <taxon>Bacteria</taxon>
        <taxon>Bacillati</taxon>
        <taxon>Bacillota</taxon>
        <taxon>Bacilli</taxon>
        <taxon>Lactobacillales</taxon>
        <taxon>Lactobacillaceae</taxon>
        <taxon>Lacticaseibacillus</taxon>
    </lineage>
</organism>
<protein>
    <submittedName>
        <fullName evidence="2">Penicillin-binding protein pbpX</fullName>
    </submittedName>
</protein>
<gene>
    <name evidence="2" type="ORF">Lpp123_10571</name>
</gene>
<reference evidence="2 3" key="1">
    <citation type="journal article" date="2013" name="PLoS ONE">
        <title>Lactobacillus paracasei comparative genomics: towards species pan-genome definition and exploitation of diversity.</title>
        <authorList>
            <person name="Smokvina T."/>
            <person name="Wels M."/>
            <person name="Polka J."/>
            <person name="Chervaux C."/>
            <person name="Brisse S."/>
            <person name="Boekhorst J."/>
            <person name="van Hylckama Vlieg J.E."/>
            <person name="Siezen R.J."/>
        </authorList>
    </citation>
    <scope>NUCLEOTIDE SEQUENCE [LARGE SCALE GENOMIC DNA]</scope>
    <source>
        <strain evidence="2 3">Lpp123</strain>
    </source>
</reference>
<name>A0A829GGP1_LACPA</name>
<sequence length="76" mass="9166">MRASKRRSQHRWLILSLLVGLVVGIAAYANYDHFYLKPQIEAKEERTRRKYETELNRHRAVEQRLQNETRTADIRD</sequence>
<evidence type="ECO:0000313" key="3">
    <source>
        <dbReference type="Proteomes" id="UP000014316"/>
    </source>
</evidence>
<dbReference type="AlphaFoldDB" id="A0A829GGP1"/>
<keyword evidence="1" id="KW-1133">Transmembrane helix</keyword>
<proteinExistence type="predicted"/>
<evidence type="ECO:0000256" key="1">
    <source>
        <dbReference type="SAM" id="Phobius"/>
    </source>
</evidence>
<keyword evidence="1" id="KW-0812">Transmembrane</keyword>